<dbReference type="InterPro" id="IPR003961">
    <property type="entry name" value="FN3_dom"/>
</dbReference>
<name>A0ABY4RJI5_9BACL</name>
<feature type="region of interest" description="Disordered" evidence="4">
    <location>
        <begin position="499"/>
        <end position="541"/>
    </location>
</feature>
<keyword evidence="9" id="KW-1185">Reference proteome</keyword>
<dbReference type="Gene3D" id="2.60.40.10">
    <property type="entry name" value="Immunoglobulins"/>
    <property type="match status" value="3"/>
</dbReference>
<dbReference type="Pfam" id="PF24517">
    <property type="entry name" value="CBM96"/>
    <property type="match status" value="1"/>
</dbReference>
<feature type="region of interest" description="Disordered" evidence="4">
    <location>
        <begin position="809"/>
        <end position="841"/>
    </location>
</feature>
<evidence type="ECO:0000256" key="4">
    <source>
        <dbReference type="SAM" id="MobiDB-lite"/>
    </source>
</evidence>
<dbReference type="EMBL" id="CP027059">
    <property type="protein sequence ID" value="UQZ82632.1"/>
    <property type="molecule type" value="Genomic_DNA"/>
</dbReference>
<dbReference type="SUPFAM" id="SSF49265">
    <property type="entry name" value="Fibronectin type III"/>
    <property type="match status" value="2"/>
</dbReference>
<organism evidence="8 9">
    <name type="scientific">Paenibacillus konkukensis</name>
    <dbReference type="NCBI Taxonomy" id="2020716"/>
    <lineage>
        <taxon>Bacteria</taxon>
        <taxon>Bacillati</taxon>
        <taxon>Bacillota</taxon>
        <taxon>Bacilli</taxon>
        <taxon>Bacillales</taxon>
        <taxon>Paenibacillaceae</taxon>
        <taxon>Paenibacillus</taxon>
    </lineage>
</organism>
<dbReference type="Proteomes" id="UP001057134">
    <property type="component" value="Chromosome"/>
</dbReference>
<dbReference type="InterPro" id="IPR000421">
    <property type="entry name" value="FA58C"/>
</dbReference>
<feature type="compositionally biased region" description="Polar residues" evidence="4">
    <location>
        <begin position="829"/>
        <end position="841"/>
    </location>
</feature>
<keyword evidence="2" id="KW-0964">Secreted</keyword>
<reference evidence="8" key="1">
    <citation type="submission" date="2018-02" db="EMBL/GenBank/DDBJ databases">
        <authorList>
            <person name="Kim S.-K."/>
            <person name="Jung H.-I."/>
            <person name="Lee S.-W."/>
        </authorList>
    </citation>
    <scope>NUCLEOTIDE SEQUENCE</scope>
    <source>
        <strain evidence="8">SK3146</strain>
    </source>
</reference>
<dbReference type="Pfam" id="PF00754">
    <property type="entry name" value="F5_F8_type_C"/>
    <property type="match status" value="1"/>
</dbReference>
<gene>
    <name evidence="8" type="primary">apu</name>
    <name evidence="8" type="ORF">SK3146_01790</name>
</gene>
<dbReference type="SMART" id="SM00710">
    <property type="entry name" value="PbH1"/>
    <property type="match status" value="10"/>
</dbReference>
<evidence type="ECO:0000256" key="3">
    <source>
        <dbReference type="ARBA" id="ARBA00022729"/>
    </source>
</evidence>
<feature type="signal peptide" evidence="5">
    <location>
        <begin position="1"/>
        <end position="35"/>
    </location>
</feature>
<dbReference type="InterPro" id="IPR007742">
    <property type="entry name" value="NosD_dom"/>
</dbReference>
<dbReference type="Gene3D" id="2.60.120.560">
    <property type="entry name" value="Exo-inulinase, domain 1"/>
    <property type="match status" value="1"/>
</dbReference>
<dbReference type="Pfam" id="PF05048">
    <property type="entry name" value="NosD"/>
    <property type="match status" value="1"/>
</dbReference>
<evidence type="ECO:0000259" key="7">
    <source>
        <dbReference type="PROSITE" id="PS50853"/>
    </source>
</evidence>
<dbReference type="SUPFAM" id="SSF51126">
    <property type="entry name" value="Pectin lyase-like"/>
    <property type="match status" value="2"/>
</dbReference>
<dbReference type="Pfam" id="PF12708">
    <property type="entry name" value="Pect-lyase_RHGA_epim"/>
    <property type="match status" value="1"/>
</dbReference>
<evidence type="ECO:0000313" key="8">
    <source>
        <dbReference type="EMBL" id="UQZ82632.1"/>
    </source>
</evidence>
<dbReference type="SUPFAM" id="SSF49785">
    <property type="entry name" value="Galactose-binding domain-like"/>
    <property type="match status" value="1"/>
</dbReference>
<accession>A0ABY4RJI5</accession>
<dbReference type="InterPro" id="IPR024535">
    <property type="entry name" value="RHGA/B-epi-like_pectate_lyase"/>
</dbReference>
<dbReference type="InterPro" id="IPR013783">
    <property type="entry name" value="Ig-like_fold"/>
</dbReference>
<sequence length="1330" mass="138692">MRSKPSLRLWKRSVSCLTAGLLLCGAAQLPGTARAVTTETDIYEDFQGFSTSAVFNTSSSTAYHWAANASANNWSVEADADEAANHFIRIGGQQSSTTLLYNKDFVGNNVAYSALVKSDTTAAAGITARYRDSSNYYWLSLNRDGKLSLGKRAAGANTTLKSAVIPGFDADRYYRLKLTVSGASLAGSAEGGPTLYVAEDTSLSEAPGGTAANRVGFFAAGGAAASFDDMYAVNVVPPAPTGLAAMAAVDGQISLGWNGTGGRYAVKRSSSPGGPYTMLATVSEASYTDLVPDGTAYSYVVSAVASAEDRPEAEGLPSGELTAASTASTVPPAAPAGLFAVVGLSQAALTWHASADVTAYRIKRSEQPGGPYETIGEVGAAALSYTDTGLIPGHIYYYAVAGVNAQGEGPLSAQVAASPSTPPDSPSAVTAVPGNGKVKVAWSPVNEAAGYTVKRSASPTGPFMPIAAGLNALALEDSGSLSNGTTYYYVVQAVNDSGVSSDDSAPASATPRSRYPLDPAGITASSDDGNKPQASADNKLSTRWGANGQGQWIQYDLGAASSIGYLGIAWYKGDVRSSRFHLDVSNDGLAWTRVYTGQSSGSSAGLEAVQLPDTEARYIKLTGEGNSATAYNGIQELQVYAPNPNGAVLEPVAEEPGSHAPTAVPYLKAGLYNADGTPHLLPQPNAVTGRTIDVAAEYGADPADGEDDRPAIQRAIDEAQPGDELYFPNGVYNLKTAAPGDANSNLVLKSGVNLRGESQEGTILISDFDNRAGSSLTGSNSRVMAAINKNGIVISNLTISSSWTGAYPTDTTVSSPERGGPKSGIYIDDSSSGTTNTNNEPHNIVVDHVTVEKYERLGVRISKAHDVVVQHSLFRNATDIGGGGAGYGVDIQGVFKEDRLGYYNDSRWNVVQNNLFDGTNALRHGALLQAYTHNNVVRDNTFTGTALDAIDLHGEDEYLNEVYGNTVTGVWHGGGIGVGNTGGSSPSNHDASGPYNYIHDNVIRNSLRGIQLMMGSPDTIVENNLIEFDPELEPTREFVTDDGIEVLNAPRTIIRNNVIRGFSGPSSRGIVVMRDAGDKNNGHVGAGDPADVWIAGNTVTGNRTGVQIDAGTGIVLEDNEIAGNIAADLLVNSAVQAVFDRQAAAAEDAWADRSRPDANFGAGDSNDAQNFRMTTSPDGTAASIAYYKFNVPAVGGIASAQLRLSGRLTDANPGDDAYRFDVYGLSDASWSESGLTWNASPNHAAGGTQVTGIGSTAVYLGSITVTGNTIQAYSLSSQELTDYVNGRRGGQASILVADTEGQNAEAELYSREKVYETLRPALMLQTSGQP</sequence>
<keyword evidence="3 5" id="KW-0732">Signal</keyword>
<dbReference type="Gene3D" id="2.60.120.260">
    <property type="entry name" value="Galactose-binding domain-like"/>
    <property type="match status" value="1"/>
</dbReference>
<dbReference type="InterPro" id="IPR055372">
    <property type="entry name" value="CBM96"/>
</dbReference>
<feature type="compositionally biased region" description="Polar residues" evidence="4">
    <location>
        <begin position="523"/>
        <end position="541"/>
    </location>
</feature>
<evidence type="ECO:0000256" key="1">
    <source>
        <dbReference type="ARBA" id="ARBA00004613"/>
    </source>
</evidence>
<dbReference type="InterPro" id="IPR011050">
    <property type="entry name" value="Pectin_lyase_fold/virulence"/>
</dbReference>
<feature type="domain" description="F5/8 type C" evidence="6">
    <location>
        <begin position="503"/>
        <end position="642"/>
    </location>
</feature>
<dbReference type="NCBIfam" id="NF033679">
    <property type="entry name" value="DNRLRE_dom"/>
    <property type="match status" value="1"/>
</dbReference>
<protein>
    <submittedName>
        <fullName evidence="8">Amylopullulanase</fullName>
    </submittedName>
</protein>
<feature type="chain" id="PRO_5045346347" evidence="5">
    <location>
        <begin position="36"/>
        <end position="1330"/>
    </location>
</feature>
<dbReference type="InterPro" id="IPR036116">
    <property type="entry name" value="FN3_sf"/>
</dbReference>
<evidence type="ECO:0000256" key="5">
    <source>
        <dbReference type="SAM" id="SignalP"/>
    </source>
</evidence>
<feature type="domain" description="Fibronectin type-III" evidence="7">
    <location>
        <begin position="331"/>
        <end position="424"/>
    </location>
</feature>
<dbReference type="SMART" id="SM00060">
    <property type="entry name" value="FN3"/>
    <property type="match status" value="3"/>
</dbReference>
<dbReference type="InterPro" id="IPR008979">
    <property type="entry name" value="Galactose-bd-like_sf"/>
</dbReference>
<dbReference type="RefSeq" id="WP_249864748.1">
    <property type="nucleotide sequence ID" value="NZ_CP027059.1"/>
</dbReference>
<evidence type="ECO:0000313" key="9">
    <source>
        <dbReference type="Proteomes" id="UP001057134"/>
    </source>
</evidence>
<dbReference type="Gene3D" id="2.160.20.10">
    <property type="entry name" value="Single-stranded right-handed beta-helix, Pectin lyase-like"/>
    <property type="match status" value="2"/>
</dbReference>
<reference evidence="8" key="2">
    <citation type="journal article" date="2021" name="J Anim Sci Technol">
        <title>Complete genome sequence of Paenibacillus konkukensis sp. nov. SK3146 as a potential probiotic strain.</title>
        <authorList>
            <person name="Jung H.I."/>
            <person name="Park S."/>
            <person name="Niu K.M."/>
            <person name="Lee S.W."/>
            <person name="Kothari D."/>
            <person name="Yi K.J."/>
            <person name="Kim S.K."/>
        </authorList>
    </citation>
    <scope>NUCLEOTIDE SEQUENCE</scope>
    <source>
        <strain evidence="8">SK3146</strain>
    </source>
</reference>
<evidence type="ECO:0000259" key="6">
    <source>
        <dbReference type="PROSITE" id="PS50022"/>
    </source>
</evidence>
<dbReference type="InterPro" id="IPR012334">
    <property type="entry name" value="Pectin_lyas_fold"/>
</dbReference>
<dbReference type="CDD" id="cd00063">
    <property type="entry name" value="FN3"/>
    <property type="match status" value="1"/>
</dbReference>
<dbReference type="InterPro" id="IPR006626">
    <property type="entry name" value="PbH1"/>
</dbReference>
<comment type="subcellular location">
    <subcellularLocation>
        <location evidence="1">Secreted</location>
    </subcellularLocation>
</comment>
<dbReference type="Pfam" id="PF00041">
    <property type="entry name" value="fn3"/>
    <property type="match status" value="1"/>
</dbReference>
<feature type="compositionally biased region" description="Low complexity" evidence="4">
    <location>
        <begin position="499"/>
        <end position="509"/>
    </location>
</feature>
<evidence type="ECO:0000256" key="2">
    <source>
        <dbReference type="ARBA" id="ARBA00022525"/>
    </source>
</evidence>
<dbReference type="PROSITE" id="PS50853">
    <property type="entry name" value="FN3"/>
    <property type="match status" value="1"/>
</dbReference>
<proteinExistence type="predicted"/>
<dbReference type="PROSITE" id="PS50022">
    <property type="entry name" value="FA58C_3"/>
    <property type="match status" value="1"/>
</dbReference>